<dbReference type="InterPro" id="IPR001789">
    <property type="entry name" value="Sig_transdc_resp-reg_receiver"/>
</dbReference>
<feature type="domain" description="Response regulatory" evidence="4">
    <location>
        <begin position="2"/>
        <end position="115"/>
    </location>
</feature>
<dbReference type="KEGG" id="mbah:HYN46_01745"/>
<dbReference type="Pfam" id="PF04397">
    <property type="entry name" value="LytTR"/>
    <property type="match status" value="1"/>
</dbReference>
<dbReference type="RefSeq" id="WP_114897833.1">
    <property type="nucleotide sequence ID" value="NZ_CP031222.1"/>
</dbReference>
<dbReference type="OrthoDB" id="236568at2"/>
<proteinExistence type="predicted"/>
<dbReference type="SMART" id="SM00850">
    <property type="entry name" value="LytTR"/>
    <property type="match status" value="1"/>
</dbReference>
<sequence length="244" mass="27320">MNILICDDEPLGRERLSRLVVEAGHHVVAQAPNGLDALAKVSEFHPDVLLLDVRMPEMDGIQCAEALTGLQNPPAVIFVTASDQHAIEAFQKQAIGYLLKPVNRDDLSAALNRASRLNAAQVNQLRAANHGDSPTRQHITARTHRGMELIPLDSIYYFLADQKYVTVRHAGGEVLIDETLKELEAEFGDRFIRVHRNALLAIPFLEGIEMVATGQYQVRFRGIDERLAVSRRHLPQLKDKMHML</sequence>
<dbReference type="InterPro" id="IPR039420">
    <property type="entry name" value="WalR-like"/>
</dbReference>
<dbReference type="PROSITE" id="PS50930">
    <property type="entry name" value="HTH_LYTTR"/>
    <property type="match status" value="1"/>
</dbReference>
<keyword evidence="3" id="KW-0597">Phosphoprotein</keyword>
<evidence type="ECO:0000256" key="1">
    <source>
        <dbReference type="ARBA" id="ARBA00023012"/>
    </source>
</evidence>
<evidence type="ECO:0000313" key="7">
    <source>
        <dbReference type="Proteomes" id="UP000253940"/>
    </source>
</evidence>
<dbReference type="GO" id="GO:0032993">
    <property type="term" value="C:protein-DNA complex"/>
    <property type="evidence" value="ECO:0007669"/>
    <property type="project" value="TreeGrafter"/>
</dbReference>
<dbReference type="PANTHER" id="PTHR48111">
    <property type="entry name" value="REGULATOR OF RPOS"/>
    <property type="match status" value="1"/>
</dbReference>
<dbReference type="Gene3D" id="3.40.50.2300">
    <property type="match status" value="1"/>
</dbReference>
<dbReference type="InterPro" id="IPR007492">
    <property type="entry name" value="LytTR_DNA-bd_dom"/>
</dbReference>
<dbReference type="Gene3D" id="2.40.50.1020">
    <property type="entry name" value="LytTr DNA-binding domain"/>
    <property type="match status" value="1"/>
</dbReference>
<evidence type="ECO:0000259" key="4">
    <source>
        <dbReference type="PROSITE" id="PS50110"/>
    </source>
</evidence>
<feature type="modified residue" description="4-aspartylphosphate" evidence="3">
    <location>
        <position position="52"/>
    </location>
</feature>
<keyword evidence="7" id="KW-1185">Reference proteome</keyword>
<protein>
    <submittedName>
        <fullName evidence="6">DNA-binding response regulator</fullName>
    </submittedName>
</protein>
<dbReference type="GO" id="GO:0000976">
    <property type="term" value="F:transcription cis-regulatory region binding"/>
    <property type="evidence" value="ECO:0007669"/>
    <property type="project" value="TreeGrafter"/>
</dbReference>
<evidence type="ECO:0000256" key="2">
    <source>
        <dbReference type="ARBA" id="ARBA00023125"/>
    </source>
</evidence>
<evidence type="ECO:0000256" key="3">
    <source>
        <dbReference type="PROSITE-ProRule" id="PRU00169"/>
    </source>
</evidence>
<dbReference type="Proteomes" id="UP000253940">
    <property type="component" value="Chromosome"/>
</dbReference>
<keyword evidence="2 6" id="KW-0238">DNA-binding</keyword>
<evidence type="ECO:0000259" key="5">
    <source>
        <dbReference type="PROSITE" id="PS50930"/>
    </source>
</evidence>
<keyword evidence="1" id="KW-0902">Two-component regulatory system</keyword>
<dbReference type="Pfam" id="PF00072">
    <property type="entry name" value="Response_reg"/>
    <property type="match status" value="1"/>
</dbReference>
<dbReference type="AlphaFoldDB" id="A0A345P364"/>
<gene>
    <name evidence="6" type="ORF">HYN46_01745</name>
</gene>
<dbReference type="EMBL" id="CP031222">
    <property type="protein sequence ID" value="AXI01723.1"/>
    <property type="molecule type" value="Genomic_DNA"/>
</dbReference>
<dbReference type="SUPFAM" id="SSF52172">
    <property type="entry name" value="CheY-like"/>
    <property type="match status" value="1"/>
</dbReference>
<name>A0A345P364_9GAMM</name>
<feature type="domain" description="HTH LytTR-type" evidence="5">
    <location>
        <begin position="139"/>
        <end position="243"/>
    </location>
</feature>
<accession>A0A345P364</accession>
<organism evidence="6 7">
    <name type="scientific">Aquirhabdus parva</name>
    <dbReference type="NCBI Taxonomy" id="2283318"/>
    <lineage>
        <taxon>Bacteria</taxon>
        <taxon>Pseudomonadati</taxon>
        <taxon>Pseudomonadota</taxon>
        <taxon>Gammaproteobacteria</taxon>
        <taxon>Moraxellales</taxon>
        <taxon>Moraxellaceae</taxon>
        <taxon>Aquirhabdus</taxon>
    </lineage>
</organism>
<dbReference type="GO" id="GO:0005829">
    <property type="term" value="C:cytosol"/>
    <property type="evidence" value="ECO:0007669"/>
    <property type="project" value="TreeGrafter"/>
</dbReference>
<dbReference type="InterPro" id="IPR011006">
    <property type="entry name" value="CheY-like_superfamily"/>
</dbReference>
<dbReference type="PANTHER" id="PTHR48111:SF3">
    <property type="entry name" value="TRANSCRIPTIONAL REGULATORY PROTEIN BTSR"/>
    <property type="match status" value="1"/>
</dbReference>
<evidence type="ECO:0000313" key="6">
    <source>
        <dbReference type="EMBL" id="AXI01723.1"/>
    </source>
</evidence>
<dbReference type="SMART" id="SM00448">
    <property type="entry name" value="REC"/>
    <property type="match status" value="1"/>
</dbReference>
<dbReference type="GO" id="GO:0000156">
    <property type="term" value="F:phosphorelay response regulator activity"/>
    <property type="evidence" value="ECO:0007669"/>
    <property type="project" value="TreeGrafter"/>
</dbReference>
<dbReference type="PROSITE" id="PS50110">
    <property type="entry name" value="RESPONSE_REGULATORY"/>
    <property type="match status" value="1"/>
</dbReference>
<reference evidence="6 7" key="1">
    <citation type="submission" date="2018-07" db="EMBL/GenBank/DDBJ databases">
        <title>Genome sequencing of Moraxellaceae gen. HYN0046.</title>
        <authorList>
            <person name="Kim M."/>
            <person name="Yi H."/>
        </authorList>
    </citation>
    <scope>NUCLEOTIDE SEQUENCE [LARGE SCALE GENOMIC DNA]</scope>
    <source>
        <strain evidence="6 7">HYN0046</strain>
    </source>
</reference>
<dbReference type="GO" id="GO:0006355">
    <property type="term" value="P:regulation of DNA-templated transcription"/>
    <property type="evidence" value="ECO:0007669"/>
    <property type="project" value="TreeGrafter"/>
</dbReference>